<name>A0A670I9Z2_PODMU</name>
<dbReference type="OMA" id="QEEMCEK"/>
<dbReference type="PANTHER" id="PTHR48494">
    <property type="entry name" value="INTERLEUKIN-6"/>
    <property type="match status" value="1"/>
</dbReference>
<dbReference type="Gene3D" id="1.20.1250.10">
    <property type="match status" value="1"/>
</dbReference>
<evidence type="ECO:0000313" key="5">
    <source>
        <dbReference type="Ensembl" id="ENSPMRP00000008511.1"/>
    </source>
</evidence>
<evidence type="ECO:0000256" key="4">
    <source>
        <dbReference type="ARBA" id="ARBA00023441"/>
    </source>
</evidence>
<sequence length="137" mass="15963">MCLLPDFQPEFNIHLPKIGKEDKCSPNDGFEKETCLRGLSSGLYQFRVFLEYLQESLSISETQPVKYIWPTTENLASSLMSMMQNSKTVTPLDPDNADFYSKKLASYSNWQKILIQHVILQKYISFMEKIEGVFRYM</sequence>
<keyword evidence="6" id="KW-1185">Reference proteome</keyword>
<evidence type="ECO:0000256" key="1">
    <source>
        <dbReference type="ARBA" id="ARBA00007432"/>
    </source>
</evidence>
<dbReference type="GO" id="GO:0030154">
    <property type="term" value="P:cell differentiation"/>
    <property type="evidence" value="ECO:0007669"/>
    <property type="project" value="InterPro"/>
</dbReference>
<protein>
    <recommendedName>
        <fullName evidence="2">Interleukin-6</fullName>
    </recommendedName>
</protein>
<organism evidence="5 6">
    <name type="scientific">Podarcis muralis</name>
    <name type="common">Wall lizard</name>
    <name type="synonym">Lacerta muralis</name>
    <dbReference type="NCBI Taxonomy" id="64176"/>
    <lineage>
        <taxon>Eukaryota</taxon>
        <taxon>Metazoa</taxon>
        <taxon>Chordata</taxon>
        <taxon>Craniata</taxon>
        <taxon>Vertebrata</taxon>
        <taxon>Euteleostomi</taxon>
        <taxon>Lepidosauria</taxon>
        <taxon>Squamata</taxon>
        <taxon>Bifurcata</taxon>
        <taxon>Unidentata</taxon>
        <taxon>Episquamata</taxon>
        <taxon>Laterata</taxon>
        <taxon>Lacertibaenia</taxon>
        <taxon>Lacertidae</taxon>
        <taxon>Podarcis</taxon>
    </lineage>
</organism>
<dbReference type="PANTHER" id="PTHR48494:SF1">
    <property type="entry name" value="INTERLEUKIN-6"/>
    <property type="match status" value="1"/>
</dbReference>
<accession>A0A670I9Z2</accession>
<dbReference type="GO" id="GO:0005125">
    <property type="term" value="F:cytokine activity"/>
    <property type="evidence" value="ECO:0007669"/>
    <property type="project" value="InterPro"/>
</dbReference>
<comment type="similarity">
    <text evidence="1">Belongs to the IL-6 superfamily.</text>
</comment>
<proteinExistence type="inferred from homology"/>
<evidence type="ECO:0000256" key="3">
    <source>
        <dbReference type="ARBA" id="ARBA00022486"/>
    </source>
</evidence>
<dbReference type="GO" id="GO:0006953">
    <property type="term" value="P:acute-phase response"/>
    <property type="evidence" value="ECO:0007669"/>
    <property type="project" value="UniProtKB-KW"/>
</dbReference>
<dbReference type="Ensembl" id="ENSPMRT00000009101.1">
    <property type="protein sequence ID" value="ENSPMRP00000008511.1"/>
    <property type="gene ID" value="ENSPMRG00000005748.1"/>
</dbReference>
<dbReference type="GO" id="GO:0005896">
    <property type="term" value="C:interleukin-6 receptor complex"/>
    <property type="evidence" value="ECO:0007669"/>
    <property type="project" value="TreeGrafter"/>
</dbReference>
<dbReference type="InterPro" id="IPR003574">
    <property type="entry name" value="IL-6-like"/>
</dbReference>
<dbReference type="GO" id="GO:0005615">
    <property type="term" value="C:extracellular space"/>
    <property type="evidence" value="ECO:0007669"/>
    <property type="project" value="InterPro"/>
</dbReference>
<dbReference type="Proteomes" id="UP000472272">
    <property type="component" value="Chromosome 3"/>
</dbReference>
<reference evidence="5 6" key="1">
    <citation type="journal article" date="2019" name="Proc. Natl. Acad. Sci. U.S.A.">
        <title>Regulatory changes in pterin and carotenoid genes underlie balanced color polymorphisms in the wall lizard.</title>
        <authorList>
            <person name="Andrade P."/>
            <person name="Pinho C."/>
            <person name="Perez I de Lanuza G."/>
            <person name="Afonso S."/>
            <person name="Brejcha J."/>
            <person name="Rubin C.J."/>
            <person name="Wallerman O."/>
            <person name="Pereira P."/>
            <person name="Sabatino S.J."/>
            <person name="Bellati A."/>
            <person name="Pellitteri-Rosa D."/>
            <person name="Bosakova Z."/>
            <person name="Bunikis I."/>
            <person name="Carretero M.A."/>
            <person name="Feiner N."/>
            <person name="Marsik P."/>
            <person name="Pauperio F."/>
            <person name="Salvi D."/>
            <person name="Soler L."/>
            <person name="While G.M."/>
            <person name="Uller T."/>
            <person name="Font E."/>
            <person name="Andersson L."/>
            <person name="Carneiro M."/>
        </authorList>
    </citation>
    <scope>NUCLEOTIDE SEQUENCE</scope>
</reference>
<dbReference type="AlphaFoldDB" id="A0A670I9Z2"/>
<keyword evidence="3" id="KW-0011">Acute phase</keyword>
<dbReference type="SUPFAM" id="SSF47266">
    <property type="entry name" value="4-helical cytokines"/>
    <property type="match status" value="1"/>
</dbReference>
<reference evidence="5" key="2">
    <citation type="submission" date="2025-08" db="UniProtKB">
        <authorList>
            <consortium name="Ensembl"/>
        </authorList>
    </citation>
    <scope>IDENTIFICATION</scope>
</reference>
<evidence type="ECO:0000313" key="6">
    <source>
        <dbReference type="Proteomes" id="UP000472272"/>
    </source>
</evidence>
<dbReference type="InterPro" id="IPR009079">
    <property type="entry name" value="4_helix_cytokine-like_core"/>
</dbReference>
<dbReference type="GO" id="GO:0046427">
    <property type="term" value="P:positive regulation of receptor signaling pathway via JAK-STAT"/>
    <property type="evidence" value="ECO:0007669"/>
    <property type="project" value="TreeGrafter"/>
</dbReference>
<dbReference type="SMART" id="SM00126">
    <property type="entry name" value="IL6"/>
    <property type="match status" value="1"/>
</dbReference>
<dbReference type="Pfam" id="PF00489">
    <property type="entry name" value="IL6"/>
    <property type="match status" value="1"/>
</dbReference>
<evidence type="ECO:0000256" key="2">
    <source>
        <dbReference type="ARBA" id="ARBA00019464"/>
    </source>
</evidence>
<dbReference type="GeneTree" id="ENSGT00990000210110"/>
<reference evidence="5" key="3">
    <citation type="submission" date="2025-09" db="UniProtKB">
        <authorList>
            <consortium name="Ensembl"/>
        </authorList>
    </citation>
    <scope>IDENTIFICATION</scope>
</reference>
<dbReference type="GO" id="GO:0005138">
    <property type="term" value="F:interleukin-6 receptor binding"/>
    <property type="evidence" value="ECO:0007669"/>
    <property type="project" value="InterPro"/>
</dbReference>
<dbReference type="GO" id="GO:0006955">
    <property type="term" value="P:immune response"/>
    <property type="evidence" value="ECO:0007669"/>
    <property type="project" value="InterPro"/>
</dbReference>
<dbReference type="InterPro" id="IPR030474">
    <property type="entry name" value="IL-6/GCSF/MGF"/>
</dbReference>
<comment type="function">
    <text evidence="4">Cytokine with a wide variety of biological functions in immunity, tissue regeneration, and metabolism. Binds to IL6R, then the complex associates to the signaling subunit IL6ST/gp130 to trigger the intracellular IL6-signaling pathway. The interaction with the membrane-bound IL6R and IL6ST stimulates 'classic signaling', whereas the binding of IL6 and soluble IL6R to IL6ST stimulates 'trans-signaling'. Alternatively, 'cluster signaling' occurs when membrane-bound IL6:IL6R complexes on transmitter cells activate IL6ST receptors on neighboring receiver cells.</text>
</comment>